<keyword evidence="6 8" id="KW-1133">Transmembrane helix</keyword>
<comment type="subcellular location">
    <subcellularLocation>
        <location evidence="1 8">Cell membrane</location>
        <topology evidence="1 8">Multi-pass membrane protein</topology>
    </subcellularLocation>
</comment>
<evidence type="ECO:0000256" key="4">
    <source>
        <dbReference type="ARBA" id="ARBA00022475"/>
    </source>
</evidence>
<feature type="transmembrane region" description="Helical" evidence="8">
    <location>
        <begin position="174"/>
        <end position="195"/>
    </location>
</feature>
<keyword evidence="10" id="KW-1185">Reference proteome</keyword>
<evidence type="ECO:0000256" key="7">
    <source>
        <dbReference type="ARBA" id="ARBA00023136"/>
    </source>
</evidence>
<feature type="transmembrane region" description="Helical" evidence="8">
    <location>
        <begin position="105"/>
        <end position="125"/>
    </location>
</feature>
<keyword evidence="4 8" id="KW-1003">Cell membrane</keyword>
<evidence type="ECO:0000256" key="2">
    <source>
        <dbReference type="ARBA" id="ARBA00009142"/>
    </source>
</evidence>
<name>A0A318SYK8_9RHOB</name>
<feature type="transmembrane region" description="Helical" evidence="8">
    <location>
        <begin position="79"/>
        <end position="98"/>
    </location>
</feature>
<evidence type="ECO:0000313" key="10">
    <source>
        <dbReference type="Proteomes" id="UP000248311"/>
    </source>
</evidence>
<organism evidence="9 10">
    <name type="scientific">Pseudoroseicyclus aestuarii</name>
    <dbReference type="NCBI Taxonomy" id="1795041"/>
    <lineage>
        <taxon>Bacteria</taxon>
        <taxon>Pseudomonadati</taxon>
        <taxon>Pseudomonadota</taxon>
        <taxon>Alphaproteobacteria</taxon>
        <taxon>Rhodobacterales</taxon>
        <taxon>Paracoccaceae</taxon>
        <taxon>Pseudoroseicyclus</taxon>
    </lineage>
</organism>
<evidence type="ECO:0000313" key="9">
    <source>
        <dbReference type="EMBL" id="PYE85446.1"/>
    </source>
</evidence>
<dbReference type="InterPro" id="IPR052017">
    <property type="entry name" value="TSUP"/>
</dbReference>
<feature type="transmembrane region" description="Helical" evidence="8">
    <location>
        <begin position="229"/>
        <end position="249"/>
    </location>
</feature>
<keyword evidence="5 8" id="KW-0812">Transmembrane</keyword>
<evidence type="ECO:0000256" key="1">
    <source>
        <dbReference type="ARBA" id="ARBA00004651"/>
    </source>
</evidence>
<feature type="transmembrane region" description="Helical" evidence="8">
    <location>
        <begin position="201"/>
        <end position="222"/>
    </location>
</feature>
<dbReference type="InterPro" id="IPR002781">
    <property type="entry name" value="TM_pro_TauE-like"/>
</dbReference>
<keyword evidence="3" id="KW-0813">Transport</keyword>
<dbReference type="OrthoDB" id="9795324at2"/>
<accession>A0A318SYK8</accession>
<comment type="caution">
    <text evidence="9">The sequence shown here is derived from an EMBL/GenBank/DDBJ whole genome shotgun (WGS) entry which is preliminary data.</text>
</comment>
<dbReference type="RefSeq" id="WP_110812509.1">
    <property type="nucleotide sequence ID" value="NZ_QJTE01000001.1"/>
</dbReference>
<dbReference type="PANTHER" id="PTHR30269">
    <property type="entry name" value="TRANSMEMBRANE PROTEIN YFCA"/>
    <property type="match status" value="1"/>
</dbReference>
<dbReference type="Pfam" id="PF01925">
    <property type="entry name" value="TauE"/>
    <property type="match status" value="1"/>
</dbReference>
<gene>
    <name evidence="9" type="ORF">DFP88_101111</name>
</gene>
<evidence type="ECO:0000256" key="6">
    <source>
        <dbReference type="ARBA" id="ARBA00022989"/>
    </source>
</evidence>
<evidence type="ECO:0000256" key="5">
    <source>
        <dbReference type="ARBA" id="ARBA00022692"/>
    </source>
</evidence>
<evidence type="ECO:0000256" key="3">
    <source>
        <dbReference type="ARBA" id="ARBA00022448"/>
    </source>
</evidence>
<dbReference type="GO" id="GO:0005886">
    <property type="term" value="C:plasma membrane"/>
    <property type="evidence" value="ECO:0007669"/>
    <property type="project" value="UniProtKB-SubCell"/>
</dbReference>
<dbReference type="AlphaFoldDB" id="A0A318SYK8"/>
<comment type="similarity">
    <text evidence="2 8">Belongs to the 4-toluene sulfonate uptake permease (TSUP) (TC 2.A.102) family.</text>
</comment>
<protein>
    <recommendedName>
        <fullName evidence="8">Probable membrane transporter protein</fullName>
    </recommendedName>
</protein>
<keyword evidence="7 8" id="KW-0472">Membrane</keyword>
<dbReference type="EMBL" id="QJTE01000001">
    <property type="protein sequence ID" value="PYE85446.1"/>
    <property type="molecule type" value="Genomic_DNA"/>
</dbReference>
<feature type="transmembrane region" description="Helical" evidence="8">
    <location>
        <begin position="137"/>
        <end position="162"/>
    </location>
</feature>
<dbReference type="PANTHER" id="PTHR30269:SF37">
    <property type="entry name" value="MEMBRANE TRANSPORTER PROTEIN"/>
    <property type="match status" value="1"/>
</dbReference>
<reference evidence="9 10" key="1">
    <citation type="submission" date="2018-06" db="EMBL/GenBank/DDBJ databases">
        <title>Genomic Encyclopedia of Type Strains, Phase III (KMG-III): the genomes of soil and plant-associated and newly described type strains.</title>
        <authorList>
            <person name="Whitman W."/>
        </authorList>
    </citation>
    <scope>NUCLEOTIDE SEQUENCE [LARGE SCALE GENOMIC DNA]</scope>
    <source>
        <strain evidence="9 10">CECT 9025</strain>
    </source>
</reference>
<sequence>MGAGLAQALALPGFPWLLAATLLAGTVYGFAGFGAALVFLPIATVFLPPQTAVAAFNLAALSSLVAVVPKAWPQADRRAVGWMLLGALLSGSAGILVLRRAAPEAIGWAVSILVLLTLAALMLGWRHSLAARPRNQLAIGMGTGLVGGATGLTGPVMVLFQLSGGDSVARSRANSAVFLTLTSLMFLPLFILQGLMTAQAVSLGLLLVLPYALGCWLGTALFRPALVPLYRGAAYSLIGTAVLAGLPLWH</sequence>
<evidence type="ECO:0000256" key="8">
    <source>
        <dbReference type="RuleBase" id="RU363041"/>
    </source>
</evidence>
<proteinExistence type="inferred from homology"/>
<dbReference type="Proteomes" id="UP000248311">
    <property type="component" value="Unassembled WGS sequence"/>
</dbReference>